<keyword evidence="2" id="KW-0472">Membrane</keyword>
<sequence>MRLSYFKSIEGILRVCALLFGIITLGISAYSHFNSHWTSHNNIQIDKGNQVFQNDYEDCVQNRRSLSRRQTINPGLYDRGEYHSGLMIHCPKPSAELFLVSASVLVVILSLISVIVSGIAKPGALMGPLKPFDVTVQGTSAFCFLLGGILFMYSAYFISDWCAVKSKEPVARYAIDVDPNQQSQFRIGNNLLLRKVIEDGRYYSSDKDIIEGNNLNMVDVETDPKDDFKDEMVVHSEETCNLQELTEEKYWSGVLAILTALLHGATLGFMLKSSRGSAQHSNNRRVQRVSDQEGLSSADKGVGPGPSLRGSLFPDSHVV</sequence>
<keyword evidence="2" id="KW-1133">Transmembrane helix</keyword>
<feature type="transmembrane region" description="Helical" evidence="2">
    <location>
        <begin position="141"/>
        <end position="159"/>
    </location>
</feature>
<proteinExistence type="predicted"/>
<evidence type="ECO:0000256" key="1">
    <source>
        <dbReference type="SAM" id="MobiDB-lite"/>
    </source>
</evidence>
<feature type="transmembrane region" description="Helical" evidence="2">
    <location>
        <begin position="12"/>
        <end position="33"/>
    </location>
</feature>
<gene>
    <name evidence="3" type="ORF">ODALV1_LOCUS20314</name>
</gene>
<feature type="region of interest" description="Disordered" evidence="1">
    <location>
        <begin position="278"/>
        <end position="319"/>
    </location>
</feature>
<name>A0ABP1R9U8_9HEXA</name>
<organism evidence="3 4">
    <name type="scientific">Orchesella dallaii</name>
    <dbReference type="NCBI Taxonomy" id="48710"/>
    <lineage>
        <taxon>Eukaryota</taxon>
        <taxon>Metazoa</taxon>
        <taxon>Ecdysozoa</taxon>
        <taxon>Arthropoda</taxon>
        <taxon>Hexapoda</taxon>
        <taxon>Collembola</taxon>
        <taxon>Entomobryomorpha</taxon>
        <taxon>Entomobryoidea</taxon>
        <taxon>Orchesellidae</taxon>
        <taxon>Orchesellinae</taxon>
        <taxon>Orchesella</taxon>
    </lineage>
</organism>
<keyword evidence="2" id="KW-0812">Transmembrane</keyword>
<evidence type="ECO:0000256" key="2">
    <source>
        <dbReference type="SAM" id="Phobius"/>
    </source>
</evidence>
<dbReference type="Proteomes" id="UP001642540">
    <property type="component" value="Unassembled WGS sequence"/>
</dbReference>
<keyword evidence="4" id="KW-1185">Reference proteome</keyword>
<evidence type="ECO:0000313" key="3">
    <source>
        <dbReference type="EMBL" id="CAL8123779.1"/>
    </source>
</evidence>
<feature type="transmembrane region" description="Helical" evidence="2">
    <location>
        <begin position="97"/>
        <end position="120"/>
    </location>
</feature>
<protein>
    <submittedName>
        <fullName evidence="3">Uncharacterized protein</fullName>
    </submittedName>
</protein>
<reference evidence="3 4" key="1">
    <citation type="submission" date="2024-08" db="EMBL/GenBank/DDBJ databases">
        <authorList>
            <person name="Cucini C."/>
            <person name="Frati F."/>
        </authorList>
    </citation>
    <scope>NUCLEOTIDE SEQUENCE [LARGE SCALE GENOMIC DNA]</scope>
</reference>
<evidence type="ECO:0000313" key="4">
    <source>
        <dbReference type="Proteomes" id="UP001642540"/>
    </source>
</evidence>
<dbReference type="EMBL" id="CAXLJM020000068">
    <property type="protein sequence ID" value="CAL8123779.1"/>
    <property type="molecule type" value="Genomic_DNA"/>
</dbReference>
<comment type="caution">
    <text evidence="3">The sequence shown here is derived from an EMBL/GenBank/DDBJ whole genome shotgun (WGS) entry which is preliminary data.</text>
</comment>
<accession>A0ABP1R9U8</accession>